<dbReference type="InterPro" id="IPR019428">
    <property type="entry name" value="7TM_GPCR_serpentine_rcpt_Str"/>
</dbReference>
<organism evidence="2 3">
    <name type="scientific">Trichostrongylus colubriformis</name>
    <name type="common">Black scour worm</name>
    <dbReference type="NCBI Taxonomy" id="6319"/>
    <lineage>
        <taxon>Eukaryota</taxon>
        <taxon>Metazoa</taxon>
        <taxon>Ecdysozoa</taxon>
        <taxon>Nematoda</taxon>
        <taxon>Chromadorea</taxon>
        <taxon>Rhabditida</taxon>
        <taxon>Rhabditina</taxon>
        <taxon>Rhabditomorpha</taxon>
        <taxon>Strongyloidea</taxon>
        <taxon>Trichostrongylidae</taxon>
        <taxon>Trichostrongylus</taxon>
    </lineage>
</organism>
<keyword evidence="3" id="KW-1185">Reference proteome</keyword>
<name>A0AAN8FF13_TRICO</name>
<keyword evidence="1" id="KW-0812">Transmembrane</keyword>
<evidence type="ECO:0000313" key="2">
    <source>
        <dbReference type="EMBL" id="KAK5968050.1"/>
    </source>
</evidence>
<feature type="transmembrane region" description="Helical" evidence="1">
    <location>
        <begin position="90"/>
        <end position="110"/>
    </location>
</feature>
<dbReference type="SUPFAM" id="SSF81321">
    <property type="entry name" value="Family A G protein-coupled receptor-like"/>
    <property type="match status" value="1"/>
</dbReference>
<feature type="transmembrane region" description="Helical" evidence="1">
    <location>
        <begin position="154"/>
        <end position="176"/>
    </location>
</feature>
<keyword evidence="1" id="KW-0472">Membrane</keyword>
<gene>
    <name evidence="2" type="ORF">GCK32_001342</name>
</gene>
<dbReference type="PANTHER" id="PTHR47758:SF4">
    <property type="entry name" value="SERPENTINE RECEPTOR, CLASS M"/>
    <property type="match status" value="1"/>
</dbReference>
<dbReference type="PANTHER" id="PTHR47758">
    <property type="entry name" value="SERPENTINE RECEPTOR, CLASS M-RELATED"/>
    <property type="match status" value="1"/>
</dbReference>
<dbReference type="Pfam" id="PF10326">
    <property type="entry name" value="7TM_GPCR_Str"/>
    <property type="match status" value="1"/>
</dbReference>
<comment type="caution">
    <text evidence="2">The sequence shown here is derived from an EMBL/GenBank/DDBJ whole genome shotgun (WGS) entry which is preliminary data.</text>
</comment>
<dbReference type="Gene3D" id="1.20.1070.10">
    <property type="entry name" value="Rhodopsin 7-helix transmembrane proteins"/>
    <property type="match status" value="1"/>
</dbReference>
<sequence>MVACAAFDAFFSAINIVCSPTFAASPELSALLVVNGGIPMSETLARLMLIFFVFLLCNSIVIPPCLFVFRYLQICRTNYVKLHHRRLRMLFTIPFLLASLVCGMICFAAWPTQSDIDLFTPIAYDINVEGNYAFLVASLQKEDDLYDKLQSGTLFAGAVSVVLVLVASMIAIIFCARGISAAVKRDTSDSTRRLDLQLRKTLFAQAALPFVLLHLPFYVSVLGPLFEIRTGEASNYFPFLFAWCPAINPIITLYFVNDFRQFVISMLKRRNTGTATNAFHAKTLVAFKL</sequence>
<dbReference type="Proteomes" id="UP001331761">
    <property type="component" value="Unassembled WGS sequence"/>
</dbReference>
<evidence type="ECO:0000313" key="3">
    <source>
        <dbReference type="Proteomes" id="UP001331761"/>
    </source>
</evidence>
<dbReference type="EMBL" id="WIXE01021807">
    <property type="protein sequence ID" value="KAK5968050.1"/>
    <property type="molecule type" value="Genomic_DNA"/>
</dbReference>
<reference evidence="2 3" key="1">
    <citation type="submission" date="2019-10" db="EMBL/GenBank/DDBJ databases">
        <title>Assembly and Annotation for the nematode Trichostrongylus colubriformis.</title>
        <authorList>
            <person name="Martin J."/>
        </authorList>
    </citation>
    <scope>NUCLEOTIDE SEQUENCE [LARGE SCALE GENOMIC DNA]</scope>
    <source>
        <strain evidence="2">G859</strain>
        <tissue evidence="2">Whole worm</tissue>
    </source>
</reference>
<dbReference type="AlphaFoldDB" id="A0AAN8FF13"/>
<keyword evidence="1" id="KW-1133">Transmembrane helix</keyword>
<proteinExistence type="predicted"/>
<feature type="transmembrane region" description="Helical" evidence="1">
    <location>
        <begin position="236"/>
        <end position="256"/>
    </location>
</feature>
<feature type="transmembrane region" description="Helical" evidence="1">
    <location>
        <begin position="47"/>
        <end position="69"/>
    </location>
</feature>
<feature type="transmembrane region" description="Helical" evidence="1">
    <location>
        <begin position="202"/>
        <end position="224"/>
    </location>
</feature>
<accession>A0AAN8FF13</accession>
<protein>
    <submittedName>
        <fullName evidence="2">7TM chemoreceptor</fullName>
    </submittedName>
</protein>
<evidence type="ECO:0000256" key="1">
    <source>
        <dbReference type="SAM" id="Phobius"/>
    </source>
</evidence>